<evidence type="ECO:0000256" key="1">
    <source>
        <dbReference type="SAM" id="MobiDB-lite"/>
    </source>
</evidence>
<reference evidence="3" key="1">
    <citation type="submission" date="2019-06" db="EMBL/GenBank/DDBJ databases">
        <title>Complete genome sequence of Methylogaea oryzae strain JCM16910.</title>
        <authorList>
            <person name="Asakawa S."/>
        </authorList>
    </citation>
    <scope>NUCLEOTIDE SEQUENCE</scope>
    <source>
        <strain evidence="3">E10</strain>
    </source>
</reference>
<protein>
    <recommendedName>
        <fullName evidence="5">DUF3617 family protein</fullName>
    </recommendedName>
</protein>
<name>A0A8D5AI73_9GAMM</name>
<proteinExistence type="predicted"/>
<dbReference type="RefSeq" id="WP_054774556.1">
    <property type="nucleotide sequence ID" value="NZ_AP019782.1"/>
</dbReference>
<keyword evidence="2" id="KW-0732">Signal</keyword>
<dbReference type="InterPro" id="IPR022061">
    <property type="entry name" value="DUF3617"/>
</dbReference>
<dbReference type="Pfam" id="PF12276">
    <property type="entry name" value="DUF3617"/>
    <property type="match status" value="1"/>
</dbReference>
<dbReference type="KEGG" id="moz:MoryE10_00400"/>
<dbReference type="Proteomes" id="UP000824988">
    <property type="component" value="Chromosome"/>
</dbReference>
<sequence>MKRPILAALLACAANAQAAGPNMRPGLWEITSQTEMPGLPMAMPAMTMQHCFTAADVAQGEKSVQPDAGDANCKVSGYSLQGNTATWTLQCDNMRGQGRMTYSGDSYSGSTELQMQSDGETQTMKQTMNARRVGDCAK</sequence>
<evidence type="ECO:0000256" key="2">
    <source>
        <dbReference type="SAM" id="SignalP"/>
    </source>
</evidence>
<feature type="compositionally biased region" description="Polar residues" evidence="1">
    <location>
        <begin position="104"/>
        <end position="129"/>
    </location>
</feature>
<dbReference type="EMBL" id="AP019782">
    <property type="protein sequence ID" value="BBL69434.1"/>
    <property type="molecule type" value="Genomic_DNA"/>
</dbReference>
<feature type="region of interest" description="Disordered" evidence="1">
    <location>
        <begin position="104"/>
        <end position="138"/>
    </location>
</feature>
<dbReference type="AlphaFoldDB" id="A0A8D5AI73"/>
<accession>A0A8D5AI73</accession>
<feature type="chain" id="PRO_5034948348" description="DUF3617 family protein" evidence="2">
    <location>
        <begin position="19"/>
        <end position="138"/>
    </location>
</feature>
<gene>
    <name evidence="3" type="ORF">MoryE10_00400</name>
</gene>
<evidence type="ECO:0008006" key="5">
    <source>
        <dbReference type="Google" id="ProtNLM"/>
    </source>
</evidence>
<feature type="signal peptide" evidence="2">
    <location>
        <begin position="1"/>
        <end position="18"/>
    </location>
</feature>
<evidence type="ECO:0000313" key="4">
    <source>
        <dbReference type="Proteomes" id="UP000824988"/>
    </source>
</evidence>
<evidence type="ECO:0000313" key="3">
    <source>
        <dbReference type="EMBL" id="BBL69434.1"/>
    </source>
</evidence>
<organism evidence="3 4">
    <name type="scientific">Methylogaea oryzae</name>
    <dbReference type="NCBI Taxonomy" id="1295382"/>
    <lineage>
        <taxon>Bacteria</taxon>
        <taxon>Pseudomonadati</taxon>
        <taxon>Pseudomonadota</taxon>
        <taxon>Gammaproteobacteria</taxon>
        <taxon>Methylococcales</taxon>
        <taxon>Methylococcaceae</taxon>
        <taxon>Methylogaea</taxon>
    </lineage>
</organism>
<keyword evidence="4" id="KW-1185">Reference proteome</keyword>